<dbReference type="GO" id="GO:0005524">
    <property type="term" value="F:ATP binding"/>
    <property type="evidence" value="ECO:0007669"/>
    <property type="project" value="UniProtKB-KW"/>
</dbReference>
<keyword evidence="3" id="KW-0547">Nucleotide-binding</keyword>
<evidence type="ECO:0000313" key="3">
    <source>
        <dbReference type="EMBL" id="MCI5755188.1"/>
    </source>
</evidence>
<accession>R6TLZ7</accession>
<dbReference type="AlphaFoldDB" id="R6TLZ7"/>
<dbReference type="GO" id="GO:0006260">
    <property type="term" value="P:DNA replication"/>
    <property type="evidence" value="ECO:0007669"/>
    <property type="project" value="TreeGrafter"/>
</dbReference>
<dbReference type="InterPro" id="IPR002611">
    <property type="entry name" value="IstB_ATP-bd"/>
</dbReference>
<reference evidence="2" key="1">
    <citation type="submission" date="2012-11" db="EMBL/GenBank/DDBJ databases">
        <title>Dependencies among metagenomic species, viruses, plasmids and units of genetic variation.</title>
        <authorList>
            <person name="Nielsen H.B."/>
            <person name="Almeida M."/>
            <person name="Juncker A.S."/>
            <person name="Rasmussen S."/>
            <person name="Li J."/>
            <person name="Sunagawa S."/>
            <person name="Plichta D."/>
            <person name="Gautier L."/>
            <person name="Le Chatelier E."/>
            <person name="Peletier E."/>
            <person name="Bonde I."/>
            <person name="Nielsen T."/>
            <person name="Manichanh C."/>
            <person name="Arumugam M."/>
            <person name="Batto J."/>
            <person name="Santos M.B.Q.D."/>
            <person name="Blom N."/>
            <person name="Borruel N."/>
            <person name="Burgdorf K.S."/>
            <person name="Boumezbeur F."/>
            <person name="Casellas F."/>
            <person name="Dore J."/>
            <person name="Guarner F."/>
            <person name="Hansen T."/>
            <person name="Hildebrand F."/>
            <person name="Kaas R.S."/>
            <person name="Kennedy S."/>
            <person name="Kristiansen K."/>
            <person name="Kultima J.R."/>
            <person name="Leonard P."/>
            <person name="Levenez F."/>
            <person name="Lund O."/>
            <person name="Moumen B."/>
            <person name="Le Paslier D."/>
            <person name="Pons N."/>
            <person name="Pedersen O."/>
            <person name="Prifti E."/>
            <person name="Qin J."/>
            <person name="Raes J."/>
            <person name="Tap J."/>
            <person name="Tims S."/>
            <person name="Ussery D.W."/>
            <person name="Yamada T."/>
            <person name="MetaHit consortium"/>
            <person name="Renault P."/>
            <person name="Sicheritz-Ponten T."/>
            <person name="Bork P."/>
            <person name="Wang J."/>
            <person name="Brunak S."/>
            <person name="Ehrlich S.D."/>
        </authorList>
    </citation>
    <scope>NUCLEOTIDE SEQUENCE [LARGE SCALE GENOMIC DNA]</scope>
</reference>
<protein>
    <submittedName>
        <fullName evidence="3">ATP-binding protein</fullName>
    </submittedName>
    <submittedName>
        <fullName evidence="2">Putative DNA replication protein DnaC</fullName>
    </submittedName>
</protein>
<dbReference type="InterPro" id="IPR027417">
    <property type="entry name" value="P-loop_NTPase"/>
</dbReference>
<reference evidence="3 5" key="2">
    <citation type="submission" date="2022-03" db="EMBL/GenBank/DDBJ databases">
        <title>Metagenome-assembled genomes from swine fecal metagenomes.</title>
        <authorList>
            <person name="Holman D.B."/>
            <person name="Kommadath A."/>
        </authorList>
    </citation>
    <scope>NUCLEOTIDE SEQUENCE [LARGE SCALE GENOMIC DNA]</scope>
    <source>
        <strain evidence="3">SUG147</strain>
    </source>
</reference>
<dbReference type="Proteomes" id="UP000017938">
    <property type="component" value="Unassembled WGS sequence"/>
</dbReference>
<proteinExistence type="predicted"/>
<dbReference type="CDD" id="cd00009">
    <property type="entry name" value="AAA"/>
    <property type="match status" value="1"/>
</dbReference>
<dbReference type="Pfam" id="PF01695">
    <property type="entry name" value="IstB_IS21"/>
    <property type="match status" value="1"/>
</dbReference>
<name>R6TLZ7_9BACT</name>
<dbReference type="SUPFAM" id="SSF52540">
    <property type="entry name" value="P-loop containing nucleoside triphosphate hydrolases"/>
    <property type="match status" value="1"/>
</dbReference>
<evidence type="ECO:0000259" key="1">
    <source>
        <dbReference type="Pfam" id="PF01695"/>
    </source>
</evidence>
<dbReference type="STRING" id="1263015.BN580_01511"/>
<evidence type="ECO:0000313" key="5">
    <source>
        <dbReference type="Proteomes" id="UP001139365"/>
    </source>
</evidence>
<dbReference type="EMBL" id="JALEMU010000046">
    <property type="protein sequence ID" value="MCI5755188.1"/>
    <property type="molecule type" value="Genomic_DNA"/>
</dbReference>
<comment type="caution">
    <text evidence="2">The sequence shown here is derived from an EMBL/GenBank/DDBJ whole genome shotgun (WGS) entry which is preliminary data.</text>
</comment>
<sequence>MGFNRENYRRIKREYDGKNVRAKEEAQRRAEELHSRYPEIRDIDNALQETGLKILDTAARCSGNELEKRIAQLRKETEALRSERNACLEFYGLPADYSDVKYECPECRDTGFVGIKMCRCMREKLITAGYESSGIGSLIKTKTFDNFDTSYQKRDPQAYEVLAANYEICKSYAEEFDCPGAKNLLLMGNTGLGKTHLSTAIAGRVIDRGFDAVCETAQNVFSDFEFERFNRPYGSGDSEPLRTGKYFDCDLLIIDDLGTEMTNQFTVSCLYNLINTRLNHGRPMIINTNLSRDELRKRYADRITSRLFGEFCPLRFIGKDVRELKLD</sequence>
<organism evidence="2 4">
    <name type="scientific">Candidatus Colimorpha enterica</name>
    <dbReference type="NCBI Taxonomy" id="3083063"/>
    <lineage>
        <taxon>Bacteria</taxon>
        <taxon>Pseudomonadati</taxon>
        <taxon>Bacteroidota</taxon>
        <taxon>Bacteroidia</taxon>
        <taxon>Bacteroidales</taxon>
        <taxon>Candidatus Colimorpha</taxon>
    </lineage>
</organism>
<gene>
    <name evidence="2" type="ORF">BN580_01511</name>
    <name evidence="3" type="ORF">MR241_02700</name>
</gene>
<dbReference type="PANTHER" id="PTHR30050:SF4">
    <property type="entry name" value="ATP-BINDING PROTEIN RV3427C IN INSERTION SEQUENCE-RELATED"/>
    <property type="match status" value="1"/>
</dbReference>
<evidence type="ECO:0000313" key="2">
    <source>
        <dbReference type="EMBL" id="CDC74428.1"/>
    </source>
</evidence>
<dbReference type="Gene3D" id="3.40.50.300">
    <property type="entry name" value="P-loop containing nucleotide triphosphate hydrolases"/>
    <property type="match status" value="1"/>
</dbReference>
<keyword evidence="3" id="KW-0067">ATP-binding</keyword>
<evidence type="ECO:0000313" key="4">
    <source>
        <dbReference type="Proteomes" id="UP000017938"/>
    </source>
</evidence>
<dbReference type="Proteomes" id="UP001139365">
    <property type="component" value="Unassembled WGS sequence"/>
</dbReference>
<dbReference type="EMBL" id="CBFW010000219">
    <property type="protein sequence ID" value="CDC74428.1"/>
    <property type="molecule type" value="Genomic_DNA"/>
</dbReference>
<dbReference type="NCBIfam" id="NF005304">
    <property type="entry name" value="PRK06835.1"/>
    <property type="match status" value="1"/>
</dbReference>
<feature type="domain" description="IstB-like ATP-binding" evidence="1">
    <location>
        <begin position="181"/>
        <end position="301"/>
    </location>
</feature>
<dbReference type="PANTHER" id="PTHR30050">
    <property type="entry name" value="CHROMOSOMAL REPLICATION INITIATOR PROTEIN DNAA"/>
    <property type="match status" value="1"/>
</dbReference>